<protein>
    <submittedName>
        <fullName evidence="2">Uncharacterized protein</fullName>
    </submittedName>
</protein>
<organism evidence="2 3">
    <name type="scientific">Orbilia blumenaviensis</name>
    <dbReference type="NCBI Taxonomy" id="1796055"/>
    <lineage>
        <taxon>Eukaryota</taxon>
        <taxon>Fungi</taxon>
        <taxon>Dikarya</taxon>
        <taxon>Ascomycota</taxon>
        <taxon>Pezizomycotina</taxon>
        <taxon>Orbiliomycetes</taxon>
        <taxon>Orbiliales</taxon>
        <taxon>Orbiliaceae</taxon>
        <taxon>Orbilia</taxon>
    </lineage>
</organism>
<feature type="region of interest" description="Disordered" evidence="1">
    <location>
        <begin position="164"/>
        <end position="194"/>
    </location>
</feature>
<comment type="caution">
    <text evidence="2">The sequence shown here is derived from an EMBL/GenBank/DDBJ whole genome shotgun (WGS) entry which is preliminary data.</text>
</comment>
<evidence type="ECO:0000256" key="1">
    <source>
        <dbReference type="SAM" id="MobiDB-lite"/>
    </source>
</evidence>
<dbReference type="AlphaFoldDB" id="A0AAV9UG45"/>
<feature type="compositionally biased region" description="Basic and acidic residues" evidence="1">
    <location>
        <begin position="168"/>
        <end position="183"/>
    </location>
</feature>
<dbReference type="Proteomes" id="UP001373714">
    <property type="component" value="Unassembled WGS sequence"/>
</dbReference>
<proteinExistence type="predicted"/>
<gene>
    <name evidence="2" type="ORF">TWF730_001880</name>
</gene>
<accession>A0AAV9UG45</accession>
<sequence length="194" mass="21914">MTEQFDNFSEQDCNDFLTRAGDAARQGVIILNNLNWFKAAYPDPATAPPAEREAAAFQRSTVMAMIPRMRVIIDYARIVRFIVGMRMLFGTILAESGRARETAIRTFISRLAEWFGGDTMAYGHLPEGKLLVLRGCPWIPEVLTVAMEDGFVLPQHLVKELSLQGGNNKEERDNKRKEKRGNECDGNYGHSFEL</sequence>
<keyword evidence="3" id="KW-1185">Reference proteome</keyword>
<reference evidence="2 3" key="1">
    <citation type="submission" date="2019-10" db="EMBL/GenBank/DDBJ databases">
        <authorList>
            <person name="Palmer J.M."/>
        </authorList>
    </citation>
    <scope>NUCLEOTIDE SEQUENCE [LARGE SCALE GENOMIC DNA]</scope>
    <source>
        <strain evidence="2 3">TWF730</strain>
    </source>
</reference>
<name>A0AAV9UG45_9PEZI</name>
<dbReference type="EMBL" id="JAVHNS010000011">
    <property type="protein sequence ID" value="KAK6340109.1"/>
    <property type="molecule type" value="Genomic_DNA"/>
</dbReference>
<evidence type="ECO:0000313" key="3">
    <source>
        <dbReference type="Proteomes" id="UP001373714"/>
    </source>
</evidence>
<evidence type="ECO:0000313" key="2">
    <source>
        <dbReference type="EMBL" id="KAK6340109.1"/>
    </source>
</evidence>